<dbReference type="RefSeq" id="WP_154529390.1">
    <property type="nucleotide sequence ID" value="NZ_VUNH01000010.1"/>
</dbReference>
<dbReference type="NCBIfam" id="TIGR01869">
    <property type="entry name" value="casC_Cse4"/>
    <property type="match status" value="1"/>
</dbReference>
<accession>A0A6L5YDQ4</accession>
<protein>
    <submittedName>
        <fullName evidence="1">Type I-E CRISPR-associated protein Cas7/Cse4/CasC</fullName>
    </submittedName>
</protein>
<gene>
    <name evidence="1" type="primary">cas7e</name>
    <name evidence="1" type="ORF">FYJ74_09730</name>
</gene>
<sequence>MLYEIHMLKNYPPANLNRDDTGMPKTCYFGGAQRGRISSQCLKRAWRTSSLFGQFLGQMGIRTRKLPELVAEELKKRGTGADIADAIKKAVSGIANKEGKENKDLITSQIVFYAVEDIVAVADAVETLLKKNAMKGNNIKAKEILEQIKDADIRPLTLDIALFGRMVTSPAFADVEAAVQTAHAISTHPVNPESDYFTAVDDLVSQADDLDPAAGGAGMIGEIDYNSCCYYHYIAIDTDVLKQNLVNSPEAQKLMDEVLPAFIQIMAYTDPSGKQNSFASHVLPELLCVEIKEKKIPVSYANAYASPVNFSASGRVIGDSVKALVEEINRIDESYGLEVKHRFWFSPRIKDEQPRKCEIAQNMGELLLKCRQ</sequence>
<evidence type="ECO:0000313" key="1">
    <source>
        <dbReference type="EMBL" id="MST56310.1"/>
    </source>
</evidence>
<reference evidence="1 2" key="1">
    <citation type="submission" date="2019-08" db="EMBL/GenBank/DDBJ databases">
        <title>In-depth cultivation of the pig gut microbiome towards novel bacterial diversity and tailored functional studies.</title>
        <authorList>
            <person name="Wylensek D."/>
            <person name="Hitch T.C.A."/>
            <person name="Clavel T."/>
        </authorList>
    </citation>
    <scope>NUCLEOTIDE SEQUENCE [LARGE SCALE GENOMIC DNA]</scope>
    <source>
        <strain evidence="1 2">SM-530-WT-4B</strain>
    </source>
</reference>
<proteinExistence type="predicted"/>
<name>A0A6L5YDQ4_9BACT</name>
<dbReference type="InterPro" id="IPR010148">
    <property type="entry name" value="CRISPR-assoc_prot_CT1975"/>
</dbReference>
<dbReference type="Pfam" id="PF09344">
    <property type="entry name" value="Cas_CT1975"/>
    <property type="match status" value="1"/>
</dbReference>
<dbReference type="AlphaFoldDB" id="A0A6L5YDQ4"/>
<organism evidence="1 2">
    <name type="scientific">Pyramidobacter porci</name>
    <dbReference type="NCBI Taxonomy" id="2605789"/>
    <lineage>
        <taxon>Bacteria</taxon>
        <taxon>Thermotogati</taxon>
        <taxon>Synergistota</taxon>
        <taxon>Synergistia</taxon>
        <taxon>Synergistales</taxon>
        <taxon>Dethiosulfovibrionaceae</taxon>
        <taxon>Pyramidobacter</taxon>
    </lineage>
</organism>
<dbReference type="EMBL" id="VUNH01000010">
    <property type="protein sequence ID" value="MST56310.1"/>
    <property type="molecule type" value="Genomic_DNA"/>
</dbReference>
<comment type="caution">
    <text evidence="1">The sequence shown here is derived from an EMBL/GenBank/DDBJ whole genome shotgun (WGS) entry which is preliminary data.</text>
</comment>
<keyword evidence="2" id="KW-1185">Reference proteome</keyword>
<evidence type="ECO:0000313" key="2">
    <source>
        <dbReference type="Proteomes" id="UP000473699"/>
    </source>
</evidence>
<dbReference type="Proteomes" id="UP000473699">
    <property type="component" value="Unassembled WGS sequence"/>
</dbReference>